<gene>
    <name evidence="5" type="ORF">DNL40_14805</name>
</gene>
<keyword evidence="2" id="KW-0238">DNA-binding</keyword>
<dbReference type="AlphaFoldDB" id="A0A2W5WKT6"/>
<dbReference type="Pfam" id="PF00356">
    <property type="entry name" value="LacI"/>
    <property type="match status" value="1"/>
</dbReference>
<dbReference type="GO" id="GO:0000976">
    <property type="term" value="F:transcription cis-regulatory region binding"/>
    <property type="evidence" value="ECO:0007669"/>
    <property type="project" value="TreeGrafter"/>
</dbReference>
<evidence type="ECO:0000259" key="4">
    <source>
        <dbReference type="PROSITE" id="PS50932"/>
    </source>
</evidence>
<dbReference type="RefSeq" id="WP_111252029.1">
    <property type="nucleotide sequence ID" value="NZ_QKWH01000015.1"/>
</dbReference>
<evidence type="ECO:0000313" key="5">
    <source>
        <dbReference type="EMBL" id="PZR51877.1"/>
    </source>
</evidence>
<dbReference type="SUPFAM" id="SSF47413">
    <property type="entry name" value="lambda repressor-like DNA-binding domains"/>
    <property type="match status" value="1"/>
</dbReference>
<dbReference type="SUPFAM" id="SSF53822">
    <property type="entry name" value="Periplasmic binding protein-like I"/>
    <property type="match status" value="1"/>
</dbReference>
<protein>
    <submittedName>
        <fullName evidence="5">LacI family transcriptional regulator</fullName>
    </submittedName>
</protein>
<dbReference type="PANTHER" id="PTHR30146">
    <property type="entry name" value="LACI-RELATED TRANSCRIPTIONAL REPRESSOR"/>
    <property type="match status" value="1"/>
</dbReference>
<dbReference type="GO" id="GO:0003700">
    <property type="term" value="F:DNA-binding transcription factor activity"/>
    <property type="evidence" value="ECO:0007669"/>
    <property type="project" value="TreeGrafter"/>
</dbReference>
<dbReference type="PROSITE" id="PS50932">
    <property type="entry name" value="HTH_LACI_2"/>
    <property type="match status" value="1"/>
</dbReference>
<keyword evidence="1" id="KW-0805">Transcription regulation</keyword>
<evidence type="ECO:0000256" key="1">
    <source>
        <dbReference type="ARBA" id="ARBA00023015"/>
    </source>
</evidence>
<evidence type="ECO:0000256" key="3">
    <source>
        <dbReference type="ARBA" id="ARBA00023163"/>
    </source>
</evidence>
<dbReference type="Gene3D" id="3.40.50.2300">
    <property type="match status" value="2"/>
</dbReference>
<evidence type="ECO:0000313" key="6">
    <source>
        <dbReference type="Proteomes" id="UP000248783"/>
    </source>
</evidence>
<feature type="domain" description="HTH lacI-type" evidence="4">
    <location>
        <begin position="7"/>
        <end position="61"/>
    </location>
</feature>
<keyword evidence="6" id="KW-1185">Reference proteome</keyword>
<dbReference type="Pfam" id="PF13377">
    <property type="entry name" value="Peripla_BP_3"/>
    <property type="match status" value="1"/>
</dbReference>
<dbReference type="InterPro" id="IPR028082">
    <property type="entry name" value="Peripla_BP_I"/>
</dbReference>
<dbReference type="InterPro" id="IPR000843">
    <property type="entry name" value="HTH_LacI"/>
</dbReference>
<comment type="caution">
    <text evidence="5">The sequence shown here is derived from an EMBL/GenBank/DDBJ whole genome shotgun (WGS) entry which is preliminary data.</text>
</comment>
<proteinExistence type="predicted"/>
<evidence type="ECO:0000256" key="2">
    <source>
        <dbReference type="ARBA" id="ARBA00023125"/>
    </source>
</evidence>
<organism evidence="5 6">
    <name type="scientific">Xylanimonas oleitrophica</name>
    <dbReference type="NCBI Taxonomy" id="2607479"/>
    <lineage>
        <taxon>Bacteria</taxon>
        <taxon>Bacillati</taxon>
        <taxon>Actinomycetota</taxon>
        <taxon>Actinomycetes</taxon>
        <taxon>Micrococcales</taxon>
        <taxon>Promicromonosporaceae</taxon>
        <taxon>Xylanimonas</taxon>
    </lineage>
</organism>
<sequence length="335" mass="35062">MSAPPQPTSRDVARLAGVSQTTVSYALTGRGTISAATRERVQRVAESIGYRPNLAARSMRTRRSGRLAVVTGVTIDNHLRMVAGAGEVAQAAGYVTETHSVGGTVEDRTQHVLELAAARQHEGILTVAPVLPTALSDGTSGPVVVAATAFDDQMRTVGDLADASMIATFVTTLAAAGHRRFVHVAGSQHYASARARRDVYLAAVERSGVESLGVLGGESWSAEAGRQAVLGLPDDAAPLVVVAGNDLVALGVLRGAAERGWSAPRDVVLTGWDNYEFGAYTTPSLTTVDVDFREAGRRAMHQLVATLRGEEPPSATAPLHRIVWRESTGEAGPGA</sequence>
<dbReference type="PANTHER" id="PTHR30146:SF109">
    <property type="entry name" value="HTH-TYPE TRANSCRIPTIONAL REGULATOR GALS"/>
    <property type="match status" value="1"/>
</dbReference>
<reference evidence="5 6" key="1">
    <citation type="submission" date="2018-06" db="EMBL/GenBank/DDBJ databases">
        <title>Whole genome sequencing of a novel hydrocarbon degrading bacterial strain, PW21 isolated from oil contaminated produced water sample.</title>
        <authorList>
            <person name="Nagkirti P."/>
            <person name="Shaikh A."/>
            <person name="Gowdaman V."/>
            <person name="Engineer A.E."/>
            <person name="Dagar S."/>
            <person name="Dhakephalkar P.K."/>
        </authorList>
    </citation>
    <scope>NUCLEOTIDE SEQUENCE [LARGE SCALE GENOMIC DNA]</scope>
    <source>
        <strain evidence="5 6">PW21</strain>
    </source>
</reference>
<dbReference type="Gene3D" id="1.10.260.40">
    <property type="entry name" value="lambda repressor-like DNA-binding domains"/>
    <property type="match status" value="1"/>
</dbReference>
<dbReference type="CDD" id="cd01392">
    <property type="entry name" value="HTH_LacI"/>
    <property type="match status" value="1"/>
</dbReference>
<dbReference type="SMART" id="SM00354">
    <property type="entry name" value="HTH_LACI"/>
    <property type="match status" value="1"/>
</dbReference>
<keyword evidence="3" id="KW-0804">Transcription</keyword>
<dbReference type="EMBL" id="QKWH01000015">
    <property type="protein sequence ID" value="PZR51877.1"/>
    <property type="molecule type" value="Genomic_DNA"/>
</dbReference>
<dbReference type="InterPro" id="IPR046335">
    <property type="entry name" value="LacI/GalR-like_sensor"/>
</dbReference>
<dbReference type="Proteomes" id="UP000248783">
    <property type="component" value="Unassembled WGS sequence"/>
</dbReference>
<dbReference type="InterPro" id="IPR010982">
    <property type="entry name" value="Lambda_DNA-bd_dom_sf"/>
</dbReference>
<name>A0A2W5WKT6_9MICO</name>
<accession>A0A2W5WKT6</accession>